<evidence type="ECO:0000256" key="1">
    <source>
        <dbReference type="ARBA" id="ARBA00004651"/>
    </source>
</evidence>
<feature type="region of interest" description="Disordered" evidence="10">
    <location>
        <begin position="1"/>
        <end position="26"/>
    </location>
</feature>
<evidence type="ECO:0000256" key="4">
    <source>
        <dbReference type="ARBA" id="ARBA00022475"/>
    </source>
</evidence>
<comment type="caution">
    <text evidence="12">The sequence shown here is derived from an EMBL/GenBank/DDBJ whole genome shotgun (WGS) entry which is preliminary data.</text>
</comment>
<feature type="transmembrane region" description="Helical" evidence="11">
    <location>
        <begin position="431"/>
        <end position="451"/>
    </location>
</feature>
<comment type="subcellular location">
    <subcellularLocation>
        <location evidence="1">Cell membrane</location>
        <topology evidence="1">Multi-pass membrane protein</topology>
    </subcellularLocation>
</comment>
<dbReference type="InterPro" id="IPR002528">
    <property type="entry name" value="MATE_fam"/>
</dbReference>
<organism evidence="12 13">
    <name type="scientific">Akkermansia muciniphila</name>
    <dbReference type="NCBI Taxonomy" id="239935"/>
    <lineage>
        <taxon>Bacteria</taxon>
        <taxon>Pseudomonadati</taxon>
        <taxon>Verrucomicrobiota</taxon>
        <taxon>Verrucomicrobiia</taxon>
        <taxon>Verrucomicrobiales</taxon>
        <taxon>Akkermansiaceae</taxon>
        <taxon>Akkermansia</taxon>
    </lineage>
</organism>
<reference evidence="12 13" key="1">
    <citation type="journal article" date="2017" name="BMC Genomics">
        <title>Genome sequencing of 39 Akkermansia muciniphila isolates reveals its population structure, genomic and functional diverisity, and global distribution in mammalian gut microbiotas.</title>
        <authorList>
            <person name="Guo X."/>
            <person name="Li S."/>
            <person name="Zhang J."/>
            <person name="Wu F."/>
            <person name="Li X."/>
            <person name="Wu D."/>
            <person name="Zhang M."/>
            <person name="Ou Z."/>
            <person name="Jie Z."/>
            <person name="Yan Q."/>
            <person name="Li P."/>
            <person name="Yi J."/>
            <person name="Peng Y."/>
        </authorList>
    </citation>
    <scope>NUCLEOTIDE SEQUENCE [LARGE SCALE GENOMIC DNA]</scope>
    <source>
        <strain evidence="12 13">GP24</strain>
    </source>
</reference>
<feature type="transmembrane region" description="Helical" evidence="11">
    <location>
        <begin position="495"/>
        <end position="514"/>
    </location>
</feature>
<keyword evidence="2" id="KW-0813">Transport</keyword>
<dbReference type="PIRSF" id="PIRSF006603">
    <property type="entry name" value="DinF"/>
    <property type="match status" value="1"/>
</dbReference>
<evidence type="ECO:0000256" key="3">
    <source>
        <dbReference type="ARBA" id="ARBA00022449"/>
    </source>
</evidence>
<keyword evidence="7" id="KW-0406">Ion transport</keyword>
<feature type="transmembrane region" description="Helical" evidence="11">
    <location>
        <begin position="463"/>
        <end position="483"/>
    </location>
</feature>
<evidence type="ECO:0000256" key="5">
    <source>
        <dbReference type="ARBA" id="ARBA00022692"/>
    </source>
</evidence>
<dbReference type="Proteomes" id="UP000236000">
    <property type="component" value="Unassembled WGS sequence"/>
</dbReference>
<keyword evidence="4" id="KW-1003">Cell membrane</keyword>
<evidence type="ECO:0000256" key="6">
    <source>
        <dbReference type="ARBA" id="ARBA00022989"/>
    </source>
</evidence>
<feature type="transmembrane region" description="Helical" evidence="11">
    <location>
        <begin position="315"/>
        <end position="337"/>
    </location>
</feature>
<evidence type="ECO:0000256" key="7">
    <source>
        <dbReference type="ARBA" id="ARBA00023065"/>
    </source>
</evidence>
<feature type="transmembrane region" description="Helical" evidence="11">
    <location>
        <begin position="100"/>
        <end position="123"/>
    </location>
</feature>
<keyword evidence="6 11" id="KW-1133">Transmembrane helix</keyword>
<proteinExistence type="predicted"/>
<dbReference type="AlphaFoldDB" id="A0A2N8HDY7"/>
<dbReference type="GO" id="GO:0005886">
    <property type="term" value="C:plasma membrane"/>
    <property type="evidence" value="ECO:0007669"/>
    <property type="project" value="UniProtKB-SubCell"/>
</dbReference>
<evidence type="ECO:0000256" key="11">
    <source>
        <dbReference type="SAM" id="Phobius"/>
    </source>
</evidence>
<feature type="transmembrane region" description="Helical" evidence="11">
    <location>
        <begin position="181"/>
        <end position="199"/>
    </location>
</feature>
<evidence type="ECO:0000313" key="13">
    <source>
        <dbReference type="Proteomes" id="UP000236000"/>
    </source>
</evidence>
<evidence type="ECO:0000256" key="9">
    <source>
        <dbReference type="ARBA" id="ARBA00031636"/>
    </source>
</evidence>
<dbReference type="PANTHER" id="PTHR43298">
    <property type="entry name" value="MULTIDRUG RESISTANCE PROTEIN NORM-RELATED"/>
    <property type="match status" value="1"/>
</dbReference>
<dbReference type="GO" id="GO:0015297">
    <property type="term" value="F:antiporter activity"/>
    <property type="evidence" value="ECO:0007669"/>
    <property type="project" value="UniProtKB-KW"/>
</dbReference>
<evidence type="ECO:0000256" key="10">
    <source>
        <dbReference type="SAM" id="MobiDB-lite"/>
    </source>
</evidence>
<accession>A0A2N8HDY7</accession>
<protein>
    <recommendedName>
        <fullName evidence="9">Multidrug-efflux transporter</fullName>
    </recommendedName>
</protein>
<feature type="transmembrane region" description="Helical" evidence="11">
    <location>
        <begin position="357"/>
        <end position="375"/>
    </location>
</feature>
<evidence type="ECO:0000256" key="8">
    <source>
        <dbReference type="ARBA" id="ARBA00023136"/>
    </source>
</evidence>
<dbReference type="InterPro" id="IPR050222">
    <property type="entry name" value="MATE_MdtK"/>
</dbReference>
<dbReference type="InterPro" id="IPR048279">
    <property type="entry name" value="MdtK-like"/>
</dbReference>
<feature type="transmembrane region" description="Helical" evidence="11">
    <location>
        <begin position="144"/>
        <end position="169"/>
    </location>
</feature>
<dbReference type="GO" id="GO:0042910">
    <property type="term" value="F:xenobiotic transmembrane transporter activity"/>
    <property type="evidence" value="ECO:0007669"/>
    <property type="project" value="InterPro"/>
</dbReference>
<dbReference type="EMBL" id="PJKA01000010">
    <property type="protein sequence ID" value="PNC18178.1"/>
    <property type="molecule type" value="Genomic_DNA"/>
</dbReference>
<dbReference type="GO" id="GO:0006811">
    <property type="term" value="P:monoatomic ion transport"/>
    <property type="evidence" value="ECO:0007669"/>
    <property type="project" value="UniProtKB-KW"/>
</dbReference>
<name>A0A2N8HDY7_9BACT</name>
<keyword evidence="3" id="KW-0050">Antiport</keyword>
<feature type="transmembrane region" description="Helical" evidence="11">
    <location>
        <begin position="396"/>
        <end position="419"/>
    </location>
</feature>
<feature type="transmembrane region" description="Helical" evidence="11">
    <location>
        <begin position="211"/>
        <end position="233"/>
    </location>
</feature>
<keyword evidence="8 11" id="KW-0472">Membrane</keyword>
<dbReference type="OrthoDB" id="62420at2"/>
<dbReference type="PANTHER" id="PTHR43298:SF2">
    <property type="entry name" value="FMN_FAD EXPORTER YEEO-RELATED"/>
    <property type="match status" value="1"/>
</dbReference>
<dbReference type="Pfam" id="PF01554">
    <property type="entry name" value="MatE"/>
    <property type="match status" value="2"/>
</dbReference>
<dbReference type="CDD" id="cd13137">
    <property type="entry name" value="MATE_NorM_like"/>
    <property type="match status" value="1"/>
</dbReference>
<evidence type="ECO:0000313" key="12">
    <source>
        <dbReference type="EMBL" id="PNC18178.1"/>
    </source>
</evidence>
<gene>
    <name evidence="12" type="ORF">CXU22_05975</name>
</gene>
<evidence type="ECO:0000256" key="2">
    <source>
        <dbReference type="ARBA" id="ARBA00022448"/>
    </source>
</evidence>
<sequence>MRLRQHYGGTPERRNRQHLHGPEMSAGDAREGIIRGKASRARLGGKLAGLSLPRQIAVIAFWPFLEQLLSFFVTSSDLFIATKIGLDAQDTINISDGMGAVVFLMWFGFVIQGSIMMGATAIVSRMTGARDYPQAQHGLHQAAMLGLLAGVISCGLLFACSGFLVTHVLTMNEAARAYALQYVYVAAFAAPFSGVVFAINAALRGSGDTRLPFWIMMGVGILNVIFSVTFVFADAPLGGWRIGGIAAGTVCGYAISMCTLILIMLRRKKKIFAGRQHDSLEELVRENGEHYAPPLYLNFSNLWPDMSMQKRILKIGLPQAVEVFGMWGIQMFCLSIISELPIKGVLGVHNIAVRIESLSFLPGFAIGMAASTLVGQYLGARNALMARITIWKCMRYAIIFMTGLGVLFCVFPSLFMEIFSNGNMTLIDTGIPVLRTMLLVEPFFAACIVMKMSLRGAGDTRRVMFISYGIMGFFRVVCTWVWFKTAPETMTLWGIWLLFAFEMAVQSTILYKIVKGRSWTKLQV</sequence>
<feature type="transmembrane region" description="Helical" evidence="11">
    <location>
        <begin position="245"/>
        <end position="265"/>
    </location>
</feature>
<keyword evidence="5 11" id="KW-0812">Transmembrane</keyword>